<dbReference type="SMART" id="SM00237">
    <property type="entry name" value="Calx_beta"/>
    <property type="match status" value="1"/>
</dbReference>
<comment type="caution">
    <text evidence="5">The sequence shown here is derived from an EMBL/GenBank/DDBJ whole genome shotgun (WGS) entry which is preliminary data.</text>
</comment>
<evidence type="ECO:0000313" key="5">
    <source>
        <dbReference type="EMBL" id="MCC8363857.1"/>
    </source>
</evidence>
<keyword evidence="2" id="KW-0677">Repeat</keyword>
<evidence type="ECO:0000259" key="4">
    <source>
        <dbReference type="SMART" id="SM00237"/>
    </source>
</evidence>
<evidence type="ECO:0000313" key="6">
    <source>
        <dbReference type="Proteomes" id="UP001165293"/>
    </source>
</evidence>
<dbReference type="Pfam" id="PF03160">
    <property type="entry name" value="Calx-beta"/>
    <property type="match status" value="1"/>
</dbReference>
<dbReference type="Pfam" id="PF13583">
    <property type="entry name" value="Reprolysin_4"/>
    <property type="match status" value="1"/>
</dbReference>
<dbReference type="Gene3D" id="2.60.40.2030">
    <property type="match status" value="2"/>
</dbReference>
<evidence type="ECO:0000256" key="2">
    <source>
        <dbReference type="ARBA" id="ARBA00022737"/>
    </source>
</evidence>
<evidence type="ECO:0000256" key="1">
    <source>
        <dbReference type="ARBA" id="ARBA00022729"/>
    </source>
</evidence>
<dbReference type="InterPro" id="IPR003644">
    <property type="entry name" value="Calx_beta"/>
</dbReference>
<proteinExistence type="predicted"/>
<organism evidence="5 6">
    <name type="scientific">Noviluteimonas lactosilytica</name>
    <dbReference type="NCBI Taxonomy" id="2888523"/>
    <lineage>
        <taxon>Bacteria</taxon>
        <taxon>Pseudomonadati</taxon>
        <taxon>Pseudomonadota</taxon>
        <taxon>Gammaproteobacteria</taxon>
        <taxon>Lysobacterales</taxon>
        <taxon>Lysobacteraceae</taxon>
        <taxon>Noviluteimonas</taxon>
    </lineage>
</organism>
<sequence>MTRWQGVGTWLVIGGIVAATGIGFRHIGHDAQAASPALGMAALDAKPVLRMTRAMANGQQPIHLDAEMARRALRDGALQVVLPDGTSYRVQMERQETHGGGHWSVVGRVQTAAGSQAMVLTFGPNAVFGMLPTPDGHAMQVETHPGGLVTVAPAGGLTPLRTPLRRGSPDYRIPPIGPEAESQNDLGGTWLAAADRPIRLETYTGDTASTTQRTTLTAPAAAATPWPVDTTPVEITVLAMYSPELVALRGSQSAAETEVANLFAIAAQAHIDSGSRVRLKMVGLQEVALPATKSNEQVLDIMTKGVDLDTGTYIDFEAKRDDHEADLAAYIRPHSAELDADSCGASWLNGAGYAGPNGLSAAHGYVVANVAPCGQYVLAHELGHAMGSAHDKAAQRDENGVISHGAFAFSFDLKTDGFATIMADPGEGPWLGRFSSPEVACNGIACGEAERIDNVRSLNLMAPAIAAFRGPKGTIAIADTISYEGKYISFPIRLSAPAPEGGVQVHVDITGGTADPLQQPRGDYYDSNSHDLTIPAGQREAFFTLLSFNDNAGRPPVVEPDETILVHLTAPDGYTVEKADAVALQRDDDPRPVITLNIRAPAGVTLPDMFLIEWTGDAYDDDATKQEHISKTEPGLWSIQLPVAPGAPFRFRMDYALADEVAYTRVAQLDEVWEDRIVDVTLERTLRVTGTINVAAGMIRPLAEPQMAVHQYVNGEMRKSDHVWIPDPTTGAFEFRAIPGATLEMYVEGTNLPVDGNTLPFATWSARIQDVRSDFTLNPTRSSVQSVLGRPLPVAEGQDAVVEFERYVWPLPSTPITLTWHTVDGTAKAGAHYVAASGTVTIDPEELLDTIRIKTLENTDNTPGRKFDVVVDSVVGGVMFQKALHVGIANDDGKTGGKGQVDRK</sequence>
<keyword evidence="1" id="KW-0732">Signal</keyword>
<accession>A0ABS8JJS6</accession>
<protein>
    <submittedName>
        <fullName evidence="5">M12 family metallo-peptidase</fullName>
    </submittedName>
</protein>
<name>A0ABS8JJS6_9GAMM</name>
<dbReference type="SUPFAM" id="SSF55486">
    <property type="entry name" value="Metalloproteases ('zincins'), catalytic domain"/>
    <property type="match status" value="1"/>
</dbReference>
<reference evidence="5" key="1">
    <citation type="submission" date="2021-10" db="EMBL/GenBank/DDBJ databases">
        <authorList>
            <person name="Lyu M."/>
            <person name="Wang X."/>
            <person name="Meng X."/>
            <person name="Xu K."/>
        </authorList>
    </citation>
    <scope>NUCLEOTIDE SEQUENCE</scope>
    <source>
        <strain evidence="5">A6</strain>
    </source>
</reference>
<keyword evidence="3" id="KW-0106">Calcium</keyword>
<dbReference type="Proteomes" id="UP001165293">
    <property type="component" value="Unassembled WGS sequence"/>
</dbReference>
<feature type="domain" description="Calx-beta" evidence="4">
    <location>
        <begin position="766"/>
        <end position="872"/>
    </location>
</feature>
<gene>
    <name evidence="5" type="ORF">LK996_12320</name>
</gene>
<dbReference type="EMBL" id="JAJGAK010000003">
    <property type="protein sequence ID" value="MCC8363857.1"/>
    <property type="molecule type" value="Genomic_DNA"/>
</dbReference>
<dbReference type="RefSeq" id="WP_230527658.1">
    <property type="nucleotide sequence ID" value="NZ_JAJGAK010000003.1"/>
</dbReference>
<dbReference type="SUPFAM" id="SSF141072">
    <property type="entry name" value="CalX-like"/>
    <property type="match status" value="2"/>
</dbReference>
<evidence type="ECO:0000256" key="3">
    <source>
        <dbReference type="ARBA" id="ARBA00022837"/>
    </source>
</evidence>
<dbReference type="InterPro" id="IPR024079">
    <property type="entry name" value="MetalloPept_cat_dom_sf"/>
</dbReference>
<dbReference type="Gene3D" id="3.40.390.10">
    <property type="entry name" value="Collagenase (Catalytic Domain)"/>
    <property type="match status" value="1"/>
</dbReference>
<dbReference type="InterPro" id="IPR038081">
    <property type="entry name" value="CalX-like_sf"/>
</dbReference>
<keyword evidence="6" id="KW-1185">Reference proteome</keyword>